<dbReference type="Pfam" id="PF03151">
    <property type="entry name" value="TPT"/>
    <property type="match status" value="1"/>
</dbReference>
<feature type="transmembrane region" description="Helical" evidence="5">
    <location>
        <begin position="151"/>
        <end position="176"/>
    </location>
</feature>
<dbReference type="InterPro" id="IPR004853">
    <property type="entry name" value="Sugar_P_trans_dom"/>
</dbReference>
<feature type="transmembrane region" description="Helical" evidence="5">
    <location>
        <begin position="239"/>
        <end position="260"/>
    </location>
</feature>
<evidence type="ECO:0000256" key="1">
    <source>
        <dbReference type="ARBA" id="ARBA00004141"/>
    </source>
</evidence>
<dbReference type="EMBL" id="CAUYUJ010016613">
    <property type="protein sequence ID" value="CAK0867133.1"/>
    <property type="molecule type" value="Genomic_DNA"/>
</dbReference>
<evidence type="ECO:0000256" key="4">
    <source>
        <dbReference type="ARBA" id="ARBA00023136"/>
    </source>
</evidence>
<evidence type="ECO:0000256" key="3">
    <source>
        <dbReference type="ARBA" id="ARBA00022989"/>
    </source>
</evidence>
<dbReference type="PANTHER" id="PTHR11132">
    <property type="entry name" value="SOLUTE CARRIER FAMILY 35"/>
    <property type="match status" value="1"/>
</dbReference>
<evidence type="ECO:0000256" key="5">
    <source>
        <dbReference type="SAM" id="Phobius"/>
    </source>
</evidence>
<reference evidence="7" key="1">
    <citation type="submission" date="2023-10" db="EMBL/GenBank/DDBJ databases">
        <authorList>
            <person name="Chen Y."/>
            <person name="Shah S."/>
            <person name="Dougan E. K."/>
            <person name="Thang M."/>
            <person name="Chan C."/>
        </authorList>
    </citation>
    <scope>NUCLEOTIDE SEQUENCE [LARGE SCALE GENOMIC DNA]</scope>
</reference>
<protein>
    <recommendedName>
        <fullName evidence="6">Sugar phosphate transporter domain-containing protein</fullName>
    </recommendedName>
</protein>
<feature type="transmembrane region" description="Helical" evidence="5">
    <location>
        <begin position="266"/>
        <end position="287"/>
    </location>
</feature>
<evidence type="ECO:0000313" key="8">
    <source>
        <dbReference type="Proteomes" id="UP001189429"/>
    </source>
</evidence>
<proteinExistence type="predicted"/>
<feature type="non-terminal residue" evidence="7">
    <location>
        <position position="363"/>
    </location>
</feature>
<feature type="transmembrane region" description="Helical" evidence="5">
    <location>
        <begin position="127"/>
        <end position="144"/>
    </location>
</feature>
<keyword evidence="8" id="KW-1185">Reference proteome</keyword>
<evidence type="ECO:0000259" key="6">
    <source>
        <dbReference type="Pfam" id="PF03151"/>
    </source>
</evidence>
<comment type="caution">
    <text evidence="7">The sequence shown here is derived from an EMBL/GenBank/DDBJ whole genome shotgun (WGS) entry which is preliminary data.</text>
</comment>
<comment type="subcellular location">
    <subcellularLocation>
        <location evidence="1">Membrane</location>
        <topology evidence="1">Multi-pass membrane protein</topology>
    </subcellularLocation>
</comment>
<keyword evidence="4 5" id="KW-0472">Membrane</keyword>
<keyword evidence="3 5" id="KW-1133">Transmembrane helix</keyword>
<feature type="transmembrane region" description="Helical" evidence="5">
    <location>
        <begin position="18"/>
        <end position="35"/>
    </location>
</feature>
<dbReference type="InterPro" id="IPR050186">
    <property type="entry name" value="TPT_transporter"/>
</dbReference>
<dbReference type="Proteomes" id="UP001189429">
    <property type="component" value="Unassembled WGS sequence"/>
</dbReference>
<evidence type="ECO:0000313" key="7">
    <source>
        <dbReference type="EMBL" id="CAK0867133.1"/>
    </source>
</evidence>
<evidence type="ECO:0000256" key="2">
    <source>
        <dbReference type="ARBA" id="ARBA00022692"/>
    </source>
</evidence>
<name>A0ABN9V3Q2_9DINO</name>
<organism evidence="7 8">
    <name type="scientific">Prorocentrum cordatum</name>
    <dbReference type="NCBI Taxonomy" id="2364126"/>
    <lineage>
        <taxon>Eukaryota</taxon>
        <taxon>Sar</taxon>
        <taxon>Alveolata</taxon>
        <taxon>Dinophyceae</taxon>
        <taxon>Prorocentrales</taxon>
        <taxon>Prorocentraceae</taxon>
        <taxon>Prorocentrum</taxon>
    </lineage>
</organism>
<gene>
    <name evidence="7" type="ORF">PCOR1329_LOCUS54133</name>
</gene>
<sequence>MLIPERGLLGMLRHYTKTLTYCTLYIVLSGGLINFNKFLMHKGRFPHPMALTAIHMFTNLVLTGRGPRLIVNVKPSLMPGVEKCKGRLMDLYKYLVPIGCFFAVMLYGSNRAYMYCSVAFLQFMKEANVVLVFIFSALAGLQIVNRQRLFVICWVILGSSMCVSGELHFVFIGFAIQGVSQLAECMRAVIAELVLTGSGFRLDPLSYTFFVAPVCLAVLAVGTIVTWDPAIPADIATWWPCLIPNACIAVCLNVAIASVIQETSAVGFVITGMVKDIALVCFSSVFFHETITQWPGPMEAAPARASRPPTQFRSLSARLLCLSRPRLLITFAPPSLILLFLLRSRVGPGQALLRLARRHLWQE</sequence>
<feature type="transmembrane region" description="Helical" evidence="5">
    <location>
        <begin position="205"/>
        <end position="227"/>
    </location>
</feature>
<feature type="domain" description="Sugar phosphate transporter" evidence="6">
    <location>
        <begin position="18"/>
        <end position="293"/>
    </location>
</feature>
<accession>A0ABN9V3Q2</accession>
<feature type="transmembrane region" description="Helical" evidence="5">
    <location>
        <begin position="91"/>
        <end position="107"/>
    </location>
</feature>
<keyword evidence="2 5" id="KW-0812">Transmembrane</keyword>